<dbReference type="Proteomes" id="UP000287798">
    <property type="component" value="Unassembled WGS sequence"/>
</dbReference>
<protein>
    <recommendedName>
        <fullName evidence="3">Type II secretion system protein</fullName>
    </recommendedName>
</protein>
<gene>
    <name evidence="1" type="ORF">D6C00_04750</name>
</gene>
<dbReference type="InterPro" id="IPR012902">
    <property type="entry name" value="N_methyl_site"/>
</dbReference>
<dbReference type="RefSeq" id="WP_125180535.1">
    <property type="nucleotide sequence ID" value="NZ_QZMU01000001.1"/>
</dbReference>
<sequence>MRFRKNQAGISLMEALITLVILGIGLAGAARFQAFALSGNREVKNRAEAVSLLREQAARLRHFPTLQAYHSLPARGSRQHTGTLTTYYMDWRLAPAPSGDWKRLTIDIHWPNPTGPGHEAIQTLIAGHEPARSGWRLQ</sequence>
<organism evidence="1 2">
    <name type="scientific">Thiohalobacter thiocyanaticus</name>
    <dbReference type="NCBI Taxonomy" id="585455"/>
    <lineage>
        <taxon>Bacteria</taxon>
        <taxon>Pseudomonadati</taxon>
        <taxon>Pseudomonadota</taxon>
        <taxon>Gammaproteobacteria</taxon>
        <taxon>Thiohalobacterales</taxon>
        <taxon>Thiohalobacteraceae</taxon>
        <taxon>Thiohalobacter</taxon>
    </lineage>
</organism>
<keyword evidence="2" id="KW-1185">Reference proteome</keyword>
<dbReference type="EMBL" id="QZMU01000001">
    <property type="protein sequence ID" value="RRQ21320.1"/>
    <property type="molecule type" value="Genomic_DNA"/>
</dbReference>
<evidence type="ECO:0000313" key="1">
    <source>
        <dbReference type="EMBL" id="RRQ21320.1"/>
    </source>
</evidence>
<comment type="caution">
    <text evidence="1">The sequence shown here is derived from an EMBL/GenBank/DDBJ whole genome shotgun (WGS) entry which is preliminary data.</text>
</comment>
<accession>A0A426QHV5</accession>
<name>A0A426QHV5_9GAMM</name>
<proteinExistence type="predicted"/>
<dbReference type="AlphaFoldDB" id="A0A426QHV5"/>
<reference evidence="1 2" key="1">
    <citation type="journal article" date="2010" name="Int. J. Syst. Evol. Microbiol.">
        <title>Thiohalobacter thiocyanaticus gen. nov., sp. nov., a moderately halophilic, sulfur-oxidizing gammaproteobacterium from hypersaline lakes, that utilizes thiocyanate.</title>
        <authorList>
            <person name="Sorokin D.Y."/>
            <person name="Kovaleva O.L."/>
            <person name="Tourova T.P."/>
            <person name="Muyzer G."/>
        </authorList>
    </citation>
    <scope>NUCLEOTIDE SEQUENCE [LARGE SCALE GENOMIC DNA]</scope>
    <source>
        <strain evidence="1 2">Hrh1</strain>
    </source>
</reference>
<evidence type="ECO:0008006" key="3">
    <source>
        <dbReference type="Google" id="ProtNLM"/>
    </source>
</evidence>
<dbReference type="Pfam" id="PF07963">
    <property type="entry name" value="N_methyl"/>
    <property type="match status" value="1"/>
</dbReference>
<dbReference type="OrthoDB" id="6658593at2"/>
<evidence type="ECO:0000313" key="2">
    <source>
        <dbReference type="Proteomes" id="UP000287798"/>
    </source>
</evidence>